<keyword evidence="7 24" id="KW-0812">Transmembrane</keyword>
<keyword evidence="12" id="KW-0472">Membrane</keyword>
<evidence type="ECO:0000256" key="20">
    <source>
        <dbReference type="ARBA" id="ARBA00036757"/>
    </source>
</evidence>
<keyword evidence="6 24" id="KW-0808">Transferase</keyword>
<evidence type="ECO:0000256" key="13">
    <source>
        <dbReference type="ARBA" id="ARBA00023157"/>
    </source>
</evidence>
<keyword evidence="11" id="KW-0443">Lipid metabolism</keyword>
<comment type="pathway">
    <text evidence="1">Protein modification; protein glycosylation.</text>
</comment>
<dbReference type="EC" id="2.4.1.-" evidence="24"/>
<evidence type="ECO:0000256" key="16">
    <source>
        <dbReference type="ARBA" id="ARBA00036053"/>
    </source>
</evidence>
<evidence type="ECO:0000256" key="21">
    <source>
        <dbReference type="ARBA" id="ARBA00037848"/>
    </source>
</evidence>
<keyword evidence="5 24" id="KW-0328">Glycosyltransferase</keyword>
<evidence type="ECO:0000256" key="9">
    <source>
        <dbReference type="ARBA" id="ARBA00022989"/>
    </source>
</evidence>
<keyword evidence="27" id="KW-1185">Reference proteome</keyword>
<organism evidence="27 28">
    <name type="scientific">Clupea harengus</name>
    <name type="common">Atlantic herring</name>
    <dbReference type="NCBI Taxonomy" id="7950"/>
    <lineage>
        <taxon>Eukaryota</taxon>
        <taxon>Metazoa</taxon>
        <taxon>Chordata</taxon>
        <taxon>Craniata</taxon>
        <taxon>Vertebrata</taxon>
        <taxon>Euteleostomi</taxon>
        <taxon>Actinopterygii</taxon>
        <taxon>Neopterygii</taxon>
        <taxon>Teleostei</taxon>
        <taxon>Clupei</taxon>
        <taxon>Clupeiformes</taxon>
        <taxon>Clupeoidei</taxon>
        <taxon>Clupeidae</taxon>
        <taxon>Clupea</taxon>
    </lineage>
</organism>
<evidence type="ECO:0000256" key="6">
    <source>
        <dbReference type="ARBA" id="ARBA00022679"/>
    </source>
</evidence>
<dbReference type="InterPro" id="IPR055270">
    <property type="entry name" value="Glyco_tran_10_C"/>
</dbReference>
<dbReference type="GO" id="GO:0017083">
    <property type="term" value="F:4-galactosyl-N-acetylglucosaminide 3-alpha-L-fucosyltransferase activity"/>
    <property type="evidence" value="ECO:0007669"/>
    <property type="project" value="UniProtKB-EC"/>
</dbReference>
<dbReference type="InterPro" id="IPR038577">
    <property type="entry name" value="GT10-like_C_sf"/>
</dbReference>
<keyword evidence="10 24" id="KW-0333">Golgi apparatus</keyword>
<evidence type="ECO:0000256" key="23">
    <source>
        <dbReference type="ARBA" id="ARBA00043838"/>
    </source>
</evidence>
<comment type="catalytic activity">
    <reaction evidence="23">
        <text>an alpha-L-Fuc-(1-&gt;2)-beta-D-Gal-(1-&gt;4)-beta-D-GlcNAc derivative + GDP-beta-L-fucose = an alpha-L-Fuc-(1-&gt;2)-beta-D-Gal-(1-&gt;4)-[alpha-L-Fuc-(1-&gt;3)]-beta-D-GlcNAc derivative + GDP + H(+)</text>
        <dbReference type="Rhea" id="RHEA:77191"/>
        <dbReference type="ChEBI" id="CHEBI:15378"/>
        <dbReference type="ChEBI" id="CHEBI:57273"/>
        <dbReference type="ChEBI" id="CHEBI:58189"/>
        <dbReference type="ChEBI" id="CHEBI:133510"/>
        <dbReference type="ChEBI" id="CHEBI:195560"/>
    </reaction>
    <physiologicalReaction direction="left-to-right" evidence="23">
        <dbReference type="Rhea" id="RHEA:77192"/>
    </physiologicalReaction>
</comment>
<sequence>MMSTYSHKIIILTFLAFSGLCLAYFMLFSGHPVSDVEDQSPGPVAMKDLDKPILLVWFWPFGIQIDPADCETYFNINNCVLTGDRSLYNVSDAIIFSHKSIQWNLANMPHAPRPDFQKWIWYHVESPRNTVRRAGFGGLFNLTLTYRRDADITVRNEVSIARTAEEFVVPRKDKMVCWIVSNMSHRTGTATRTAYVQNLTKYINVEMYGGASKRPLSPDEYYPTIASCKFYLAFENSLYQDYITEKVNGPLVAGTVPVVMGPPRENYEQFFPADSFIHVDDFSDPKALAEYLLQLVLNDDMYKQYFRWRKYFKATPHLTKREQEFLQPLCEACEHIGTDNSFSVVNNLNEWQFGL</sequence>
<evidence type="ECO:0000256" key="15">
    <source>
        <dbReference type="ARBA" id="ARBA00029329"/>
    </source>
</evidence>
<evidence type="ECO:0000256" key="18">
    <source>
        <dbReference type="ARBA" id="ARBA00036295"/>
    </source>
</evidence>
<comment type="similarity">
    <text evidence="3 24">Belongs to the glycosyltransferase 10 family.</text>
</comment>
<evidence type="ECO:0000259" key="25">
    <source>
        <dbReference type="Pfam" id="PF00852"/>
    </source>
</evidence>
<comment type="pathway">
    <text evidence="2">Glycolipid biosynthesis.</text>
</comment>
<feature type="domain" description="Fucosyltransferase C-terminal" evidence="25">
    <location>
        <begin position="170"/>
        <end position="351"/>
    </location>
</feature>
<evidence type="ECO:0000256" key="8">
    <source>
        <dbReference type="ARBA" id="ARBA00022968"/>
    </source>
</evidence>
<evidence type="ECO:0000256" key="12">
    <source>
        <dbReference type="ARBA" id="ARBA00023136"/>
    </source>
</evidence>
<evidence type="ECO:0000256" key="3">
    <source>
        <dbReference type="ARBA" id="ARBA00008919"/>
    </source>
</evidence>
<dbReference type="GeneID" id="105907556"/>
<dbReference type="FunFam" id="3.40.50.11660:FF:000001">
    <property type="entry name" value="alpha-(1,3)-fucosyltransferase 9"/>
    <property type="match status" value="1"/>
</dbReference>
<comment type="subunit">
    <text evidence="4">Homodimer.</text>
</comment>
<keyword evidence="13" id="KW-1015">Disulfide bond</keyword>
<comment type="catalytic activity">
    <reaction evidence="19">
        <text>an N-acetyl-alpha-neuraminyl-(2-&gt;3)-beta-D-galactosyl-(1-&gt;4)-N-acetyl-beta-D-glucosaminyl derivative + GDP-beta-L-fucose = an alpha-Neu5Ac-(2-&gt;3)-beta-D-Gal-(1-&gt;4)-[alpha-L-Fuc-(1-&gt;3)]-beta-D-GlcNAc derivative + GDP + H(+)</text>
        <dbReference type="Rhea" id="RHEA:56076"/>
        <dbReference type="ChEBI" id="CHEBI:15378"/>
        <dbReference type="ChEBI" id="CHEBI:57273"/>
        <dbReference type="ChEBI" id="CHEBI:58189"/>
        <dbReference type="ChEBI" id="CHEBI:136545"/>
        <dbReference type="ChEBI" id="CHEBI:139509"/>
    </reaction>
    <physiologicalReaction direction="left-to-right" evidence="19">
        <dbReference type="Rhea" id="RHEA:56077"/>
    </physiologicalReaction>
</comment>
<evidence type="ECO:0000259" key="26">
    <source>
        <dbReference type="Pfam" id="PF17039"/>
    </source>
</evidence>
<keyword evidence="14" id="KW-0325">Glycoprotein</keyword>
<dbReference type="AlphaFoldDB" id="A0A6P8FQH2"/>
<proteinExistence type="inferred from homology"/>
<comment type="catalytic activity">
    <reaction evidence="17">
        <text>an alpha-Neu5Ac-(2-&gt;3)-beta-D-Gal-(1-&gt;4)-beta-D-GlcNAc-(1-&gt;3)-beta-D-Gal-(1-&gt;4)-beta-D-GlcNAc derivative + GDP-beta-L-fucose = an alpha-Neu5Ac-(2-&gt;3)-beta-D-Gal-(1-&gt;4)-beta-D-GlcNAc-(1-&gt;3)-beta-D-Gal-(1-&gt;4)-[alpha-L-Fuc-(1-&gt;3)]-beta-D-GlcNAc derivative + GDP + H(+)</text>
        <dbReference type="Rhea" id="RHEA:68044"/>
        <dbReference type="ChEBI" id="CHEBI:15378"/>
        <dbReference type="ChEBI" id="CHEBI:57273"/>
        <dbReference type="ChEBI" id="CHEBI:58189"/>
        <dbReference type="ChEBI" id="CHEBI:145343"/>
        <dbReference type="ChEBI" id="CHEBI:176900"/>
    </reaction>
    <physiologicalReaction direction="left-to-right" evidence="17">
        <dbReference type="Rhea" id="RHEA:68045"/>
    </physiologicalReaction>
</comment>
<comment type="catalytic activity">
    <reaction evidence="20">
        <text>a neolactoside nLc4Cer + GDP-beta-L-fucose = a neolactoside III(3)-alpha-Fuc-nLc4Cer + GDP + H(+)</text>
        <dbReference type="Rhea" id="RHEA:48376"/>
        <dbReference type="ChEBI" id="CHEBI:15378"/>
        <dbReference type="ChEBI" id="CHEBI:57273"/>
        <dbReference type="ChEBI" id="CHEBI:58189"/>
        <dbReference type="ChEBI" id="CHEBI:90376"/>
        <dbReference type="ChEBI" id="CHEBI:90379"/>
    </reaction>
    <physiologicalReaction direction="left-to-right" evidence="20">
        <dbReference type="Rhea" id="RHEA:48377"/>
    </physiologicalReaction>
</comment>
<evidence type="ECO:0000256" key="22">
    <source>
        <dbReference type="ARBA" id="ARBA00043828"/>
    </source>
</evidence>
<dbReference type="OrthoDB" id="427096at2759"/>
<comment type="catalytic activity">
    <reaction evidence="22">
        <text>beta-D-Gal-(1-&gt;4)-beta-D-GlcNAc-(1-&gt;3)-beta-D-Gal-(1-&gt;4)-D-Glc + GDP-beta-L-fucose = beta-D-Gal-(1-&gt;4)-[alpha-L-Fuc-(1-&gt;3)]-beta-D-GlcNAc-(1-&gt;3)-beta-D-Gal-(1-&gt;4)-D-Glc + GDP + H(+)</text>
        <dbReference type="Rhea" id="RHEA:77187"/>
        <dbReference type="ChEBI" id="CHEBI:15378"/>
        <dbReference type="ChEBI" id="CHEBI:57273"/>
        <dbReference type="ChEBI" id="CHEBI:58189"/>
        <dbReference type="ChEBI" id="CHEBI:60239"/>
        <dbReference type="ChEBI" id="CHEBI:61352"/>
    </reaction>
    <physiologicalReaction direction="left-to-right" evidence="22">
        <dbReference type="Rhea" id="RHEA:77188"/>
    </physiologicalReaction>
</comment>
<evidence type="ECO:0000256" key="24">
    <source>
        <dbReference type="RuleBase" id="RU003832"/>
    </source>
</evidence>
<evidence type="ECO:0000256" key="11">
    <source>
        <dbReference type="ARBA" id="ARBA00023098"/>
    </source>
</evidence>
<dbReference type="SUPFAM" id="SSF53756">
    <property type="entry name" value="UDP-Glycosyltransferase/glycogen phosphorylase"/>
    <property type="match status" value="1"/>
</dbReference>
<dbReference type="PANTHER" id="PTHR11929">
    <property type="entry name" value="ALPHA- 1,3 -FUCOSYLTRANSFERASE"/>
    <property type="match status" value="1"/>
</dbReference>
<keyword evidence="8" id="KW-0735">Signal-anchor</keyword>
<evidence type="ECO:0000256" key="1">
    <source>
        <dbReference type="ARBA" id="ARBA00004922"/>
    </source>
</evidence>
<feature type="domain" description="Fucosyltransferase N-terminal" evidence="26">
    <location>
        <begin position="51"/>
        <end position="155"/>
    </location>
</feature>
<dbReference type="PANTHER" id="PTHR11929:SF10">
    <property type="entry name" value="4-GALACTOSYL-N-ACETYLGLUCOSAMINIDE 3-ALPHA-L-FUCOSYLTRANSFERASE 9"/>
    <property type="match status" value="1"/>
</dbReference>
<dbReference type="KEGG" id="char:105907556"/>
<comment type="subcellular location">
    <subcellularLocation>
        <location evidence="24">Golgi apparatus</location>
        <location evidence="24">Golgi stack membrane</location>
        <topology evidence="24">Single-pass type II membrane protein</topology>
    </subcellularLocation>
    <subcellularLocation>
        <location evidence="21">Golgi apparatus</location>
        <location evidence="21">trans-Golgi network membrane</location>
        <topology evidence="21">Single-pass type II membrane protein</topology>
    </subcellularLocation>
</comment>
<dbReference type="InterPro" id="IPR031481">
    <property type="entry name" value="Glyco_tran_10_N"/>
</dbReference>
<dbReference type="UniPathway" id="UPA00378"/>
<evidence type="ECO:0000256" key="17">
    <source>
        <dbReference type="ARBA" id="ARBA00036234"/>
    </source>
</evidence>
<evidence type="ECO:0000256" key="5">
    <source>
        <dbReference type="ARBA" id="ARBA00022676"/>
    </source>
</evidence>
<evidence type="ECO:0000256" key="14">
    <source>
        <dbReference type="ARBA" id="ARBA00023180"/>
    </source>
</evidence>
<evidence type="ECO:0000313" key="27">
    <source>
        <dbReference type="Proteomes" id="UP000515152"/>
    </source>
</evidence>
<keyword evidence="9" id="KW-1133">Transmembrane helix</keyword>
<evidence type="ECO:0000256" key="7">
    <source>
        <dbReference type="ARBA" id="ARBA00022692"/>
    </source>
</evidence>
<evidence type="ECO:0000256" key="19">
    <source>
        <dbReference type="ARBA" id="ARBA00036481"/>
    </source>
</evidence>
<dbReference type="RefSeq" id="XP_031425786.1">
    <property type="nucleotide sequence ID" value="XM_031569926.2"/>
</dbReference>
<dbReference type="GO" id="GO:0006629">
    <property type="term" value="P:lipid metabolic process"/>
    <property type="evidence" value="ECO:0007669"/>
    <property type="project" value="UniProtKB-KW"/>
</dbReference>
<protein>
    <recommendedName>
        <fullName evidence="24">Fucosyltransferase</fullName>
        <ecNumber evidence="24">2.4.1.-</ecNumber>
    </recommendedName>
</protein>
<dbReference type="GO" id="GO:0032580">
    <property type="term" value="C:Golgi cisterna membrane"/>
    <property type="evidence" value="ECO:0007669"/>
    <property type="project" value="UniProtKB-SubCell"/>
</dbReference>
<evidence type="ECO:0000256" key="4">
    <source>
        <dbReference type="ARBA" id="ARBA00011738"/>
    </source>
</evidence>
<accession>A0A6P8FQH2</accession>
<reference evidence="28" key="1">
    <citation type="submission" date="2025-08" db="UniProtKB">
        <authorList>
            <consortium name="RefSeq"/>
        </authorList>
    </citation>
    <scope>IDENTIFICATION</scope>
</reference>
<evidence type="ECO:0000256" key="10">
    <source>
        <dbReference type="ARBA" id="ARBA00023034"/>
    </source>
</evidence>
<dbReference type="Pfam" id="PF17039">
    <property type="entry name" value="Glyco_tran_10_N"/>
    <property type="match status" value="1"/>
</dbReference>
<comment type="catalytic activity">
    <reaction evidence="18">
        <text>alpha-N-glycoloylneuraminosyl-(2-&gt;3)-beta-D-galactosyl-(1-&gt;4)-N-acetyl-beta-D-glucosaminyl-(1-&gt;3)-beta-D-galactosyl-(1-&gt;4)-N-acetyl-beta-D-glucosaminyl-(1-&gt;3)-beta-D-galactosyl-(1-&gt;4)-beta-D-glucosyl-(1&lt;-&gt;1')-ceramide + GDP-beta-L-fucose = alpha-N-glycoloylneuraminosyl-(2-&gt;3)-beta-D-galactosyl-(1-&gt;4)-N-acetyl-beta-D-glucosaminyl-(1-&gt;3)-beta-D-galactosyl-(1-&gt;4)-[alpha-L-fucosyl-(1-&gt;3)]-N-acetyl-beta-D-glucosaminyl-(1-&gt;3)-beta-D-galactosyl-(1-&gt;4)-beta-D-glucosyl-(1&lt;-&gt;1')-ceramide + GDP + H(+)</text>
        <dbReference type="Rhea" id="RHEA:48388"/>
        <dbReference type="ChEBI" id="CHEBI:15378"/>
        <dbReference type="ChEBI" id="CHEBI:57273"/>
        <dbReference type="ChEBI" id="CHEBI:58189"/>
        <dbReference type="ChEBI" id="CHEBI:90383"/>
        <dbReference type="ChEBI" id="CHEBI:90384"/>
    </reaction>
    <physiologicalReaction direction="left-to-right" evidence="18">
        <dbReference type="Rhea" id="RHEA:48389"/>
    </physiologicalReaction>
</comment>
<comment type="catalytic activity">
    <reaction evidence="15">
        <text>a beta-D-galactosyl-(1-&gt;4)-N-acetyl-beta-D-glucosaminyl derivative + GDP-beta-L-fucose = a beta-D-galactosyl-(1-&gt;4)-[alpha-L-fucosyl-(1-&gt;3)]-N-acetyl-beta-D-glucosaminyl derivative + GDP + H(+)</text>
        <dbReference type="Rhea" id="RHEA:14257"/>
        <dbReference type="ChEBI" id="CHEBI:15378"/>
        <dbReference type="ChEBI" id="CHEBI:57273"/>
        <dbReference type="ChEBI" id="CHEBI:58189"/>
        <dbReference type="ChEBI" id="CHEBI:133507"/>
        <dbReference type="ChEBI" id="CHEBI:137941"/>
        <dbReference type="EC" id="2.4.1.152"/>
    </reaction>
    <physiologicalReaction direction="left-to-right" evidence="15">
        <dbReference type="Rhea" id="RHEA:14258"/>
    </physiologicalReaction>
</comment>
<comment type="catalytic activity">
    <reaction evidence="16">
        <text>alpha-D-galactosyl-(1-&gt;3)-beta-D-galactosyl-(1-&gt;4)-N-acetyl-beta-D-glucosaminyl-(1-&gt;3)-beta-D-galactosyl-(1-&gt;4)-beta-D-glucosyl-(1&lt;-&gt;1')-ceramide + GDP-beta-L-fucose = a neolactoside IV(3)-alpha-Gal,III(3)-alpha-Fuc-nLc4Cer + GDP + H(+)</text>
        <dbReference type="Rhea" id="RHEA:48380"/>
        <dbReference type="ChEBI" id="CHEBI:15378"/>
        <dbReference type="ChEBI" id="CHEBI:57273"/>
        <dbReference type="ChEBI" id="CHEBI:58189"/>
        <dbReference type="ChEBI" id="CHEBI:90380"/>
        <dbReference type="ChEBI" id="CHEBI:90381"/>
    </reaction>
    <physiologicalReaction direction="left-to-right" evidence="16">
        <dbReference type="Rhea" id="RHEA:48381"/>
    </physiologicalReaction>
</comment>
<gene>
    <name evidence="28" type="primary">LOC105907556</name>
</gene>
<name>A0A6P8FQH2_CLUHA</name>
<dbReference type="InterPro" id="IPR001503">
    <property type="entry name" value="Glyco_trans_10"/>
</dbReference>
<dbReference type="Gene3D" id="3.40.50.11660">
    <property type="entry name" value="Glycosyl transferase family 10, C-terminal domain"/>
    <property type="match status" value="1"/>
</dbReference>
<dbReference type="Proteomes" id="UP000515152">
    <property type="component" value="Chromosome 7"/>
</dbReference>
<evidence type="ECO:0000313" key="28">
    <source>
        <dbReference type="RefSeq" id="XP_031425786.1"/>
    </source>
</evidence>
<dbReference type="Pfam" id="PF00852">
    <property type="entry name" value="Glyco_transf_10"/>
    <property type="match status" value="1"/>
</dbReference>
<evidence type="ECO:0000256" key="2">
    <source>
        <dbReference type="ARBA" id="ARBA00004934"/>
    </source>
</evidence>